<dbReference type="Pfam" id="PF08808">
    <property type="entry name" value="RES"/>
    <property type="match status" value="1"/>
</dbReference>
<comment type="caution">
    <text evidence="2">The sequence shown here is derived from an EMBL/GenBank/DDBJ whole genome shotgun (WGS) entry which is preliminary data.</text>
</comment>
<protein>
    <submittedName>
        <fullName evidence="2">RES domain-containing protein</fullName>
    </submittedName>
</protein>
<accession>A0A3D9L903</accession>
<name>A0A3D9L903_MARFU</name>
<proteinExistence type="predicted"/>
<gene>
    <name evidence="2" type="ORF">C7460_103273</name>
</gene>
<feature type="domain" description="RES" evidence="1">
    <location>
        <begin position="15"/>
        <end position="140"/>
    </location>
</feature>
<keyword evidence="3" id="KW-1185">Reference proteome</keyword>
<dbReference type="EMBL" id="QREG01000003">
    <property type="protein sequence ID" value="REE01756.1"/>
    <property type="molecule type" value="Genomic_DNA"/>
</dbReference>
<evidence type="ECO:0000313" key="2">
    <source>
        <dbReference type="EMBL" id="REE01756.1"/>
    </source>
</evidence>
<dbReference type="AlphaFoldDB" id="A0A3D9L903"/>
<dbReference type="InterPro" id="IPR014914">
    <property type="entry name" value="RES_dom"/>
</dbReference>
<evidence type="ECO:0000313" key="3">
    <source>
        <dbReference type="Proteomes" id="UP000256779"/>
    </source>
</evidence>
<dbReference type="Proteomes" id="UP000256779">
    <property type="component" value="Unassembled WGS sequence"/>
</dbReference>
<dbReference type="OrthoDB" id="9789501at2"/>
<sequence>MREVYRICHQKYAADLSGKGAGLFGGRWNPVGMPMLYTAGSIALACLEYLAHNMHLFQGGDLSLITLEIPEDIVQLALSDLPDQWPASDSDHRVSQQMGANFLQQNECLALEVPSAIVPQETNVLINPMHPEASEIKITNRIAPFVLDERLYR</sequence>
<reference evidence="2 3" key="1">
    <citation type="submission" date="2018-07" db="EMBL/GenBank/DDBJ databases">
        <title>Genomic Encyclopedia of Type Strains, Phase IV (KMG-IV): sequencing the most valuable type-strain genomes for metagenomic binning, comparative biology and taxonomic classification.</title>
        <authorList>
            <person name="Goeker M."/>
        </authorList>
    </citation>
    <scope>NUCLEOTIDE SEQUENCE [LARGE SCALE GENOMIC DNA]</scope>
    <source>
        <strain evidence="2 3">DSM 4134</strain>
    </source>
</reference>
<dbReference type="RefSeq" id="WP_115867031.1">
    <property type="nucleotide sequence ID" value="NZ_QREG01000003.1"/>
</dbReference>
<evidence type="ECO:0000259" key="1">
    <source>
        <dbReference type="SMART" id="SM00953"/>
    </source>
</evidence>
<organism evidence="2 3">
    <name type="scientific">Marinoscillum furvescens DSM 4134</name>
    <dbReference type="NCBI Taxonomy" id="1122208"/>
    <lineage>
        <taxon>Bacteria</taxon>
        <taxon>Pseudomonadati</taxon>
        <taxon>Bacteroidota</taxon>
        <taxon>Cytophagia</taxon>
        <taxon>Cytophagales</taxon>
        <taxon>Reichenbachiellaceae</taxon>
        <taxon>Marinoscillum</taxon>
    </lineage>
</organism>
<dbReference type="SMART" id="SM00953">
    <property type="entry name" value="RES"/>
    <property type="match status" value="1"/>
</dbReference>